<keyword evidence="4 12" id="KW-0812">Transmembrane</keyword>
<dbReference type="PANTHER" id="PTHR28021:SF1">
    <property type="entry name" value="PRESEQUENCE TRANSLOCATED-ASSOCIATED MOTOR SUBUNIT PAM17, MITOCHONDRIAL"/>
    <property type="match status" value="1"/>
</dbReference>
<evidence type="ECO:0000256" key="12">
    <source>
        <dbReference type="RuleBase" id="RU367146"/>
    </source>
</evidence>
<dbReference type="GO" id="GO:0030150">
    <property type="term" value="P:protein import into mitochondrial matrix"/>
    <property type="evidence" value="ECO:0007669"/>
    <property type="project" value="UniProtKB-UniRule"/>
</dbReference>
<comment type="similarity">
    <text evidence="2 12">Belongs to the PAM17 family.</text>
</comment>
<name>A0A8H4V688_9HYPO</name>
<gene>
    <name evidence="13" type="ORF">G6O67_005507</name>
</gene>
<evidence type="ECO:0000256" key="4">
    <source>
        <dbReference type="ARBA" id="ARBA00022692"/>
    </source>
</evidence>
<dbReference type="GO" id="GO:0001405">
    <property type="term" value="C:PAM complex, Tim23 associated import motor"/>
    <property type="evidence" value="ECO:0007669"/>
    <property type="project" value="UniProtKB-UniRule"/>
</dbReference>
<evidence type="ECO:0000256" key="3">
    <source>
        <dbReference type="ARBA" id="ARBA00022448"/>
    </source>
</evidence>
<keyword evidence="9 12" id="KW-0811">Translocation</keyword>
<keyword evidence="7" id="KW-0809">Transit peptide</keyword>
<dbReference type="OrthoDB" id="5970083at2759"/>
<keyword evidence="14" id="KW-1185">Reference proteome</keyword>
<proteinExistence type="inferred from homology"/>
<comment type="subcellular location">
    <subcellularLocation>
        <location evidence="1 12">Mitochondrion inner membrane</location>
        <topology evidence="1 12">Multi-pass membrane protein</topology>
    </subcellularLocation>
</comment>
<evidence type="ECO:0000256" key="10">
    <source>
        <dbReference type="ARBA" id="ARBA00023128"/>
    </source>
</evidence>
<evidence type="ECO:0000256" key="6">
    <source>
        <dbReference type="ARBA" id="ARBA00022927"/>
    </source>
</evidence>
<sequence>MSSVFRTLAMRWHPQQSLARACPKASFSTCFTPPAPSHRPKCDARISGRLLLTLKPTLLPARSMPAARCFASAAPPQASASTTTTASNPASKPALDWNSFFQLRLRRRRIQIAFSIAGGLLGGVGGAILLSTGLAEPLVLQVPLDPFFTLGLVTLACVGMGWLIGPSLGNQVFYLVNRHVKVQMMAKESEFFARVKQHRVDPSNSSAGNPVPDFYGEKIQSVLGYRRWLKDQRAFNKKKTANFV</sequence>
<reference evidence="13 14" key="1">
    <citation type="journal article" date="2020" name="Genome Biol. Evol.">
        <title>A new high-quality draft genome assembly of the Chinese cordyceps Ophiocordyceps sinensis.</title>
        <authorList>
            <person name="Shu R."/>
            <person name="Zhang J."/>
            <person name="Meng Q."/>
            <person name="Zhang H."/>
            <person name="Zhou G."/>
            <person name="Li M."/>
            <person name="Wu P."/>
            <person name="Zhao Y."/>
            <person name="Chen C."/>
            <person name="Qin Q."/>
        </authorList>
    </citation>
    <scope>NUCLEOTIDE SEQUENCE [LARGE SCALE GENOMIC DNA]</scope>
    <source>
        <strain evidence="13 14">IOZ07</strain>
    </source>
</reference>
<comment type="subunit">
    <text evidence="12">Component of the PAM complex.</text>
</comment>
<dbReference type="Pfam" id="PF08566">
    <property type="entry name" value="Pam17"/>
    <property type="match status" value="1"/>
</dbReference>
<keyword evidence="11 12" id="KW-0472">Membrane</keyword>
<dbReference type="Proteomes" id="UP000557566">
    <property type="component" value="Unassembled WGS sequence"/>
</dbReference>
<accession>A0A8H4V688</accession>
<evidence type="ECO:0000256" key="2">
    <source>
        <dbReference type="ARBA" id="ARBA00006837"/>
    </source>
</evidence>
<comment type="function">
    <text evidence="12">Component of the PAM complex, a complex required for the translocation of transit peptide-containing proteins from the inner membrane into the mitochondrial matrix in an ATP-dependent manner.</text>
</comment>
<keyword evidence="10 12" id="KW-0496">Mitochondrion</keyword>
<keyword evidence="8 12" id="KW-1133">Transmembrane helix</keyword>
<protein>
    <recommendedName>
        <fullName evidence="12">Presequence translocated-associated motor subunit PAM17</fullName>
    </recommendedName>
</protein>
<keyword evidence="6 12" id="KW-0653">Protein transport</keyword>
<evidence type="ECO:0000256" key="7">
    <source>
        <dbReference type="ARBA" id="ARBA00022946"/>
    </source>
</evidence>
<comment type="caution">
    <text evidence="13">The sequence shown here is derived from an EMBL/GenBank/DDBJ whole genome shotgun (WGS) entry which is preliminary data.</text>
</comment>
<evidence type="ECO:0000256" key="5">
    <source>
        <dbReference type="ARBA" id="ARBA00022792"/>
    </source>
</evidence>
<evidence type="ECO:0000256" key="1">
    <source>
        <dbReference type="ARBA" id="ARBA00004448"/>
    </source>
</evidence>
<keyword evidence="5 12" id="KW-0999">Mitochondrion inner membrane</keyword>
<dbReference type="EMBL" id="JAAVMX010000005">
    <property type="protein sequence ID" value="KAF4509226.1"/>
    <property type="molecule type" value="Genomic_DNA"/>
</dbReference>
<organism evidence="13 14">
    <name type="scientific">Ophiocordyceps sinensis</name>
    <dbReference type="NCBI Taxonomy" id="72228"/>
    <lineage>
        <taxon>Eukaryota</taxon>
        <taxon>Fungi</taxon>
        <taxon>Dikarya</taxon>
        <taxon>Ascomycota</taxon>
        <taxon>Pezizomycotina</taxon>
        <taxon>Sordariomycetes</taxon>
        <taxon>Hypocreomycetidae</taxon>
        <taxon>Hypocreales</taxon>
        <taxon>Ophiocordycipitaceae</taxon>
        <taxon>Ophiocordyceps</taxon>
    </lineage>
</organism>
<evidence type="ECO:0000256" key="11">
    <source>
        <dbReference type="ARBA" id="ARBA00023136"/>
    </source>
</evidence>
<dbReference type="PANTHER" id="PTHR28021">
    <property type="entry name" value="PRESEQUENCE TRANSLOCATED-ASSOCIATED MOTOR SUBUNIT PAM17, MITOCHONDRIAL"/>
    <property type="match status" value="1"/>
</dbReference>
<keyword evidence="3 12" id="KW-0813">Transport</keyword>
<feature type="transmembrane region" description="Helical" evidence="12">
    <location>
        <begin position="147"/>
        <end position="176"/>
    </location>
</feature>
<dbReference type="AlphaFoldDB" id="A0A8H4V688"/>
<evidence type="ECO:0000256" key="9">
    <source>
        <dbReference type="ARBA" id="ARBA00023010"/>
    </source>
</evidence>
<dbReference type="InterPro" id="IPR013875">
    <property type="entry name" value="Pam17"/>
</dbReference>
<feature type="transmembrane region" description="Helical" evidence="12">
    <location>
        <begin position="112"/>
        <end position="135"/>
    </location>
</feature>
<evidence type="ECO:0000313" key="13">
    <source>
        <dbReference type="EMBL" id="KAF4509226.1"/>
    </source>
</evidence>
<evidence type="ECO:0000313" key="14">
    <source>
        <dbReference type="Proteomes" id="UP000557566"/>
    </source>
</evidence>
<evidence type="ECO:0000256" key="8">
    <source>
        <dbReference type="ARBA" id="ARBA00022989"/>
    </source>
</evidence>